<dbReference type="RefSeq" id="WP_072317493.1">
    <property type="nucleotide sequence ID" value="NZ_FPJE01000011.1"/>
</dbReference>
<dbReference type="STRING" id="1150368.SAMN02927921_02285"/>
<sequence length="100" mass="11677">MNRDFDTLSQAMNALREEGYVEDFNLKQNCIECRNGEYKIFHDEFEVDEYFRFEGMSDPGDSSILYAISSDKYKLKGQLVNGYGIYSESITDEMLEKIKV</sequence>
<evidence type="ECO:0000313" key="2">
    <source>
        <dbReference type="Proteomes" id="UP000182248"/>
    </source>
</evidence>
<dbReference type="Proteomes" id="UP000182248">
    <property type="component" value="Unassembled WGS sequence"/>
</dbReference>
<evidence type="ECO:0008006" key="3">
    <source>
        <dbReference type="Google" id="ProtNLM"/>
    </source>
</evidence>
<dbReference type="OrthoDB" id="8418771at2"/>
<organism evidence="1 2">
    <name type="scientific">Sinomicrobium oceani</name>
    <dbReference type="NCBI Taxonomy" id="1150368"/>
    <lineage>
        <taxon>Bacteria</taxon>
        <taxon>Pseudomonadati</taxon>
        <taxon>Bacteroidota</taxon>
        <taxon>Flavobacteriia</taxon>
        <taxon>Flavobacteriales</taxon>
        <taxon>Flavobacteriaceae</taxon>
        <taxon>Sinomicrobium</taxon>
    </lineage>
</organism>
<gene>
    <name evidence="1" type="ORF">SAMN02927921_02285</name>
</gene>
<protein>
    <recommendedName>
        <fullName evidence="3">Phosphoribosylpyrophosphate synthetase</fullName>
    </recommendedName>
</protein>
<name>A0A1K1Q7F8_9FLAO</name>
<keyword evidence="2" id="KW-1185">Reference proteome</keyword>
<dbReference type="AlphaFoldDB" id="A0A1K1Q7F8"/>
<reference evidence="1 2" key="1">
    <citation type="submission" date="2016-11" db="EMBL/GenBank/DDBJ databases">
        <authorList>
            <person name="Jaros S."/>
            <person name="Januszkiewicz K."/>
            <person name="Wedrychowicz H."/>
        </authorList>
    </citation>
    <scope>NUCLEOTIDE SEQUENCE [LARGE SCALE GENOMIC DNA]</scope>
    <source>
        <strain evidence="1 2">CGMCC 1.12145</strain>
    </source>
</reference>
<proteinExistence type="predicted"/>
<dbReference type="EMBL" id="FPJE01000011">
    <property type="protein sequence ID" value="SFW55070.1"/>
    <property type="molecule type" value="Genomic_DNA"/>
</dbReference>
<evidence type="ECO:0000313" key="1">
    <source>
        <dbReference type="EMBL" id="SFW55070.1"/>
    </source>
</evidence>
<accession>A0A1K1Q7F8</accession>